<dbReference type="PANTHER" id="PTHR47501">
    <property type="entry name" value="TRANSPOSASE-RELATED"/>
    <property type="match status" value="1"/>
</dbReference>
<dbReference type="SUPFAM" id="SSF53098">
    <property type="entry name" value="Ribonuclease H-like"/>
    <property type="match status" value="1"/>
</dbReference>
<dbReference type="AlphaFoldDB" id="A0A8J2HEP2"/>
<keyword evidence="3" id="KW-1185">Reference proteome</keyword>
<dbReference type="InterPro" id="IPR012337">
    <property type="entry name" value="RNaseH-like_sf"/>
</dbReference>
<feature type="region of interest" description="Disordered" evidence="1">
    <location>
        <begin position="59"/>
        <end position="135"/>
    </location>
</feature>
<gene>
    <name evidence="2" type="ORF">HICCMSTLAB_LOCUS8319</name>
</gene>
<comment type="caution">
    <text evidence="2">The sequence shown here is derived from an EMBL/GenBank/DDBJ whole genome shotgun (WGS) entry which is preliminary data.</text>
</comment>
<dbReference type="EMBL" id="CAJNRD030001121">
    <property type="protein sequence ID" value="CAG5096656.1"/>
    <property type="molecule type" value="Genomic_DNA"/>
</dbReference>
<evidence type="ECO:0000313" key="2">
    <source>
        <dbReference type="EMBL" id="CAG5096656.1"/>
    </source>
</evidence>
<organism evidence="2 3">
    <name type="scientific">Cotesia congregata</name>
    <name type="common">Parasitoid wasp</name>
    <name type="synonym">Apanteles congregatus</name>
    <dbReference type="NCBI Taxonomy" id="51543"/>
    <lineage>
        <taxon>Eukaryota</taxon>
        <taxon>Metazoa</taxon>
        <taxon>Ecdysozoa</taxon>
        <taxon>Arthropoda</taxon>
        <taxon>Hexapoda</taxon>
        <taxon>Insecta</taxon>
        <taxon>Pterygota</taxon>
        <taxon>Neoptera</taxon>
        <taxon>Endopterygota</taxon>
        <taxon>Hymenoptera</taxon>
        <taxon>Apocrita</taxon>
        <taxon>Ichneumonoidea</taxon>
        <taxon>Braconidae</taxon>
        <taxon>Microgastrinae</taxon>
        <taxon>Cotesia</taxon>
    </lineage>
</organism>
<evidence type="ECO:0000256" key="1">
    <source>
        <dbReference type="SAM" id="MobiDB-lite"/>
    </source>
</evidence>
<evidence type="ECO:0000313" key="3">
    <source>
        <dbReference type="Proteomes" id="UP000786811"/>
    </source>
</evidence>
<feature type="compositionally biased region" description="Basic and acidic residues" evidence="1">
    <location>
        <begin position="66"/>
        <end position="85"/>
    </location>
</feature>
<reference evidence="2" key="1">
    <citation type="submission" date="2021-04" db="EMBL/GenBank/DDBJ databases">
        <authorList>
            <person name="Chebbi M.A.C M."/>
        </authorList>
    </citation>
    <scope>NUCLEOTIDE SEQUENCE</scope>
</reference>
<proteinExistence type="predicted"/>
<feature type="region of interest" description="Disordered" evidence="1">
    <location>
        <begin position="1"/>
        <end position="39"/>
    </location>
</feature>
<protein>
    <submittedName>
        <fullName evidence="2">Uncharacterized protein</fullName>
    </submittedName>
</protein>
<dbReference type="OrthoDB" id="8195018at2759"/>
<accession>A0A8J2HEP2</accession>
<name>A0A8J2HEP2_COTCN</name>
<sequence>MSSSNSSSPDRKRIRFSCSQSSSCNDTKRNRRVISESDSDEINDIEIDNVVTTIDKVSSSDFSQNIERETSRLSELSIEKSKSDLSESDSENLPNLGNFIGDNSMNNNNEHNENDTTDDINSDTTNNVNSVKNPEEELKSAITKVAILDGKFFLVDFSKSTIKNDIAKCQFCSGEKYYKGSLRATSNFSSHLKLKKNDPANISTVDRKRWSCSYNQEKFEENLTYFVLDSMLPINVVERPSFRQIFDDLQVKKGESQLQHLSRYSLGKRIKTYFDKSFNEIRQHLESVTTNNGFVCTTADVWTSGSRRFLGVTMSWIDQKSLARKSDAVACKRFLGTHSFDAIAKKLFDIHSSFDSSEVSCDDNDEEIFDALDDISVRAEEEFDLTCEIALPQHLRCASHTLNLIATTDISKGIEASQVLKKRHTNVVKKCSSLWKQLRSPKKNEYFKLYLVLTSNKITCPLTTPLSVPNIVVKFSPERDYIEAKERLDLRYNDAETIRGTQNFHSVIPRSNGNIITKEYSSL</sequence>
<dbReference type="Proteomes" id="UP000786811">
    <property type="component" value="Unassembled WGS sequence"/>
</dbReference>
<dbReference type="PANTHER" id="PTHR47501:SF5">
    <property type="entry name" value="HAT C-TERMINAL DIMERISATION DOMAIN-CONTAINING PROTEIN"/>
    <property type="match status" value="1"/>
</dbReference>